<accession>A0A3M0CX91</accession>
<evidence type="ECO:0000259" key="1">
    <source>
        <dbReference type="Pfam" id="PF00717"/>
    </source>
</evidence>
<sequence>MMFGWTLIRIRGRSMAPVLPHGSYALFRAKRTVRTGDIVLADHPVLGPIVKSVRRQTPAGYILEGRSPASIGSAALGVIPRDGIIGVLVMAHTPPRRAPDRRTA</sequence>
<dbReference type="InterPro" id="IPR015927">
    <property type="entry name" value="Peptidase_S24_S26A/B/C"/>
</dbReference>
<reference evidence="2 3" key="1">
    <citation type="submission" date="2018-10" db="EMBL/GenBank/DDBJ databases">
        <title>Genomic Encyclopedia of Archaeal and Bacterial Type Strains, Phase II (KMG-II): from individual species to whole genera.</title>
        <authorList>
            <person name="Goeker M."/>
        </authorList>
    </citation>
    <scope>NUCLEOTIDE SEQUENCE [LARGE SCALE GENOMIC DNA]</scope>
    <source>
        <strain evidence="2 3">DSM 25217</strain>
    </source>
</reference>
<dbReference type="Pfam" id="PF00717">
    <property type="entry name" value="Peptidase_S24"/>
    <property type="match status" value="1"/>
</dbReference>
<evidence type="ECO:0000313" key="2">
    <source>
        <dbReference type="EMBL" id="RMB08443.1"/>
    </source>
</evidence>
<dbReference type="Proteomes" id="UP000271227">
    <property type="component" value="Unassembled WGS sequence"/>
</dbReference>
<name>A0A3M0CX91_9PROT</name>
<proteinExistence type="predicted"/>
<dbReference type="EMBL" id="REFR01000010">
    <property type="protein sequence ID" value="RMB08443.1"/>
    <property type="molecule type" value="Genomic_DNA"/>
</dbReference>
<organism evidence="2 3">
    <name type="scientific">Eilatimonas milleporae</name>
    <dbReference type="NCBI Taxonomy" id="911205"/>
    <lineage>
        <taxon>Bacteria</taxon>
        <taxon>Pseudomonadati</taxon>
        <taxon>Pseudomonadota</taxon>
        <taxon>Alphaproteobacteria</taxon>
        <taxon>Kordiimonadales</taxon>
        <taxon>Kordiimonadaceae</taxon>
        <taxon>Eilatimonas</taxon>
    </lineage>
</organism>
<dbReference type="OrthoDB" id="528805at2"/>
<comment type="caution">
    <text evidence="2">The sequence shown here is derived from an EMBL/GenBank/DDBJ whole genome shotgun (WGS) entry which is preliminary data.</text>
</comment>
<dbReference type="InParanoid" id="A0A3M0CX91"/>
<dbReference type="CDD" id="cd06462">
    <property type="entry name" value="Peptidase_S24_S26"/>
    <property type="match status" value="1"/>
</dbReference>
<dbReference type="InterPro" id="IPR036286">
    <property type="entry name" value="LexA/Signal_pep-like_sf"/>
</dbReference>
<keyword evidence="3" id="KW-1185">Reference proteome</keyword>
<dbReference type="SUPFAM" id="SSF51306">
    <property type="entry name" value="LexA/Signal peptidase"/>
    <property type="match status" value="1"/>
</dbReference>
<gene>
    <name evidence="2" type="ORF">BXY39_1076</name>
</gene>
<dbReference type="AlphaFoldDB" id="A0A3M0CX91"/>
<feature type="domain" description="Peptidase S24/S26A/S26B/S26C" evidence="1">
    <location>
        <begin position="7"/>
        <end position="57"/>
    </location>
</feature>
<protein>
    <submittedName>
        <fullName evidence="2">Peptidase S24-like protein</fullName>
    </submittedName>
</protein>
<dbReference type="Gene3D" id="2.10.109.10">
    <property type="entry name" value="Umud Fragment, subunit A"/>
    <property type="match status" value="1"/>
</dbReference>
<evidence type="ECO:0000313" key="3">
    <source>
        <dbReference type="Proteomes" id="UP000271227"/>
    </source>
</evidence>